<sequence length="181" mass="20102">MSVHTLLRVFTVTLKKTGLPSNLEFESDDDDCKLSGWLMPMDVLMLLWICWAMSWNSRTSEFPKEKPNLFLLDVKHIVLSAIESCAEVDSGLNVWDCELSGLEVKLPVGKFLSWVLRTVPSLPGCFTQFLYAILKHSASEKAGLECSTSSAADNSSTMACNSNFVSWNGMGDFAHTNRAIK</sequence>
<dbReference type="EMBL" id="JBEDUW010000002">
    <property type="protein sequence ID" value="KAK9946968.1"/>
    <property type="molecule type" value="Genomic_DNA"/>
</dbReference>
<gene>
    <name evidence="1" type="ORF">M0R45_012405</name>
</gene>
<proteinExistence type="predicted"/>
<comment type="caution">
    <text evidence="1">The sequence shown here is derived from an EMBL/GenBank/DDBJ whole genome shotgun (WGS) entry which is preliminary data.</text>
</comment>
<evidence type="ECO:0000313" key="2">
    <source>
        <dbReference type="Proteomes" id="UP001457282"/>
    </source>
</evidence>
<keyword evidence="2" id="KW-1185">Reference proteome</keyword>
<dbReference type="Proteomes" id="UP001457282">
    <property type="component" value="Unassembled WGS sequence"/>
</dbReference>
<evidence type="ECO:0000313" key="1">
    <source>
        <dbReference type="EMBL" id="KAK9946968.1"/>
    </source>
</evidence>
<name>A0AAW1YE60_RUBAR</name>
<organism evidence="1 2">
    <name type="scientific">Rubus argutus</name>
    <name type="common">Southern blackberry</name>
    <dbReference type="NCBI Taxonomy" id="59490"/>
    <lineage>
        <taxon>Eukaryota</taxon>
        <taxon>Viridiplantae</taxon>
        <taxon>Streptophyta</taxon>
        <taxon>Embryophyta</taxon>
        <taxon>Tracheophyta</taxon>
        <taxon>Spermatophyta</taxon>
        <taxon>Magnoliopsida</taxon>
        <taxon>eudicotyledons</taxon>
        <taxon>Gunneridae</taxon>
        <taxon>Pentapetalae</taxon>
        <taxon>rosids</taxon>
        <taxon>fabids</taxon>
        <taxon>Rosales</taxon>
        <taxon>Rosaceae</taxon>
        <taxon>Rosoideae</taxon>
        <taxon>Rosoideae incertae sedis</taxon>
        <taxon>Rubus</taxon>
    </lineage>
</organism>
<reference evidence="1 2" key="1">
    <citation type="journal article" date="2023" name="G3 (Bethesda)">
        <title>A chromosome-length genome assembly and annotation of blackberry (Rubus argutus, cv. 'Hillquist').</title>
        <authorList>
            <person name="Bruna T."/>
            <person name="Aryal R."/>
            <person name="Dudchenko O."/>
            <person name="Sargent D.J."/>
            <person name="Mead D."/>
            <person name="Buti M."/>
            <person name="Cavallini A."/>
            <person name="Hytonen T."/>
            <person name="Andres J."/>
            <person name="Pham M."/>
            <person name="Weisz D."/>
            <person name="Mascagni F."/>
            <person name="Usai G."/>
            <person name="Natali L."/>
            <person name="Bassil N."/>
            <person name="Fernandez G.E."/>
            <person name="Lomsadze A."/>
            <person name="Armour M."/>
            <person name="Olukolu B."/>
            <person name="Poorten T."/>
            <person name="Britton C."/>
            <person name="Davik J."/>
            <person name="Ashrafi H."/>
            <person name="Aiden E.L."/>
            <person name="Borodovsky M."/>
            <person name="Worthington M."/>
        </authorList>
    </citation>
    <scope>NUCLEOTIDE SEQUENCE [LARGE SCALE GENOMIC DNA]</scope>
    <source>
        <strain evidence="1">PI 553951</strain>
    </source>
</reference>
<protein>
    <submittedName>
        <fullName evidence="1">Uncharacterized protein</fullName>
    </submittedName>
</protein>
<dbReference type="AlphaFoldDB" id="A0AAW1YE60"/>
<accession>A0AAW1YE60</accession>